<evidence type="ECO:0000313" key="10">
    <source>
        <dbReference type="Proteomes" id="UP000192343"/>
    </source>
</evidence>
<protein>
    <submittedName>
        <fullName evidence="9">Adenylate/guanylate cyclase domain-containing protein</fullName>
    </submittedName>
</protein>
<dbReference type="FunFam" id="3.30.70.1230:FF:000016">
    <property type="entry name" value="Adenylate/guanylate cyclase domain-containing protein"/>
    <property type="match status" value="1"/>
</dbReference>
<dbReference type="SMART" id="SM00044">
    <property type="entry name" value="CYCc"/>
    <property type="match status" value="1"/>
</dbReference>
<feature type="transmembrane region" description="Helical" evidence="7">
    <location>
        <begin position="12"/>
        <end position="32"/>
    </location>
</feature>
<dbReference type="InterPro" id="IPR050697">
    <property type="entry name" value="Adenylyl/Guanylyl_Cyclase_3/4"/>
</dbReference>
<keyword evidence="4 7" id="KW-0812">Transmembrane</keyword>
<evidence type="ECO:0000256" key="3">
    <source>
        <dbReference type="ARBA" id="ARBA00022475"/>
    </source>
</evidence>
<dbReference type="PANTHER" id="PTHR43081:SF1">
    <property type="entry name" value="ADENYLATE CYCLASE, TERMINAL-DIFFERENTIATION SPECIFIC"/>
    <property type="match status" value="1"/>
</dbReference>
<evidence type="ECO:0000256" key="4">
    <source>
        <dbReference type="ARBA" id="ARBA00022692"/>
    </source>
</evidence>
<dbReference type="GO" id="GO:0035556">
    <property type="term" value="P:intracellular signal transduction"/>
    <property type="evidence" value="ECO:0007669"/>
    <property type="project" value="InterPro"/>
</dbReference>
<accession>A0A1Y1S085</accession>
<keyword evidence="6 7" id="KW-0472">Membrane</keyword>
<evidence type="ECO:0000313" key="9">
    <source>
        <dbReference type="EMBL" id="ORC36594.1"/>
    </source>
</evidence>
<dbReference type="EMBL" id="MWQY01000005">
    <property type="protein sequence ID" value="ORC36594.1"/>
    <property type="molecule type" value="Genomic_DNA"/>
</dbReference>
<evidence type="ECO:0000256" key="5">
    <source>
        <dbReference type="ARBA" id="ARBA00022989"/>
    </source>
</evidence>
<dbReference type="STRING" id="1963862.B4O97_05890"/>
<dbReference type="OrthoDB" id="9806704at2"/>
<evidence type="ECO:0000256" key="6">
    <source>
        <dbReference type="ARBA" id="ARBA00023136"/>
    </source>
</evidence>
<feature type="transmembrane region" description="Helical" evidence="7">
    <location>
        <begin position="500"/>
        <end position="519"/>
    </location>
</feature>
<keyword evidence="3" id="KW-1003">Cell membrane</keyword>
<sequence length="806" mass="91484">MKKNTKRRRKILETKYFGFLIGLFLFGFILLLNENTSIFSNIEEQMLDVHFGFKTVTGRESIQEGVLQEEFDPKISDDILIVAIDFNSLSQFGKWPFPRYREADLLNSFSRIQNQDERERSVFLDIFFIEPDEKGYDDVLLLEAIDDNERVFLETVLDEFPPSSREYDEFFSRQDVLIERWGKITNIQGDWHEIPAFYGLQPPLIPFAEKSRGYGHANFNTDSDKVYRRQQLVAKSSRLVESFRLDDLISMSSALPVDSSRFERLEWVDKKERPHTIPPGTTPEDFAQIVEEIKENAPLRTVDTDNDGTIDESYHVIRKYQDIFVPAITLSLALDYFNKSCDDLEVVLGEYIRIPEPMKFDVENSTWLPYEITVRDAVYNADEVLEKPAETRILEEIKIPIDEYGNMLINYMGPKSFADPQGRKTFPVRSFAGYAANPPGTDPETWPRTKALGNKIIMVGAFARGIADDEKPTPFGLMYGVEIHANALNTILMDNFLHHVPAWVNYLVLFAAVMLVALISSRMPTLWALVLLLAGLLALFLTVSIVFESRNLIIDYSPSAIAAVLTFLSIIAYRVMTEERDKRMIRNMFGKYVSPGVVDHLIDNPPELGGVDKQLTVFFSDVRGFTTLSESMTPQELLNHLNVYFTLMTDIILDYKGTLDKYVGDEIMCFWGAPLPQEEHALLACQCALKQKKALEELNASWPPEKRINIGIGINSGIMTVGNVGSEGRMNYTLMGDPVNLGARLEGTNKQYGTTIIISEFTYGFVKDKVTARELDNIRVKGKNKPVLIYELVDCLDDGASGPAAG</sequence>
<name>A0A1Y1S085_9SPIO</name>
<dbReference type="RefSeq" id="WP_083049140.1">
    <property type="nucleotide sequence ID" value="NZ_MWQY01000005.1"/>
</dbReference>
<dbReference type="Pfam" id="PF00211">
    <property type="entry name" value="Guanylate_cyc"/>
    <property type="match status" value="1"/>
</dbReference>
<dbReference type="InterPro" id="IPR001054">
    <property type="entry name" value="A/G_cyclase"/>
</dbReference>
<reference evidence="9 10" key="1">
    <citation type="submission" date="2017-03" db="EMBL/GenBank/DDBJ databases">
        <title>Draft Genome sequence of Marispirochaeta sp. strain JC444.</title>
        <authorList>
            <person name="Shivani Y."/>
            <person name="Subhash Y."/>
            <person name="Sasikala C."/>
            <person name="Ramana C."/>
        </authorList>
    </citation>
    <scope>NUCLEOTIDE SEQUENCE [LARGE SCALE GENOMIC DNA]</scope>
    <source>
        <strain evidence="9 10">JC444</strain>
    </source>
</reference>
<comment type="subcellular location">
    <subcellularLocation>
        <location evidence="1">Cell envelope</location>
    </subcellularLocation>
</comment>
<organism evidence="9 10">
    <name type="scientific">Marispirochaeta aestuarii</name>
    <dbReference type="NCBI Taxonomy" id="1963862"/>
    <lineage>
        <taxon>Bacteria</taxon>
        <taxon>Pseudomonadati</taxon>
        <taxon>Spirochaetota</taxon>
        <taxon>Spirochaetia</taxon>
        <taxon>Spirochaetales</taxon>
        <taxon>Spirochaetaceae</taxon>
        <taxon>Marispirochaeta</taxon>
    </lineage>
</organism>
<dbReference type="Gene3D" id="3.30.70.1230">
    <property type="entry name" value="Nucleotide cyclase"/>
    <property type="match status" value="1"/>
</dbReference>
<proteinExistence type="inferred from homology"/>
<evidence type="ECO:0000256" key="7">
    <source>
        <dbReference type="SAM" id="Phobius"/>
    </source>
</evidence>
<evidence type="ECO:0000256" key="2">
    <source>
        <dbReference type="ARBA" id="ARBA00005381"/>
    </source>
</evidence>
<dbReference type="AlphaFoldDB" id="A0A1Y1S085"/>
<dbReference type="GO" id="GO:0030313">
    <property type="term" value="C:cell envelope"/>
    <property type="evidence" value="ECO:0007669"/>
    <property type="project" value="UniProtKB-SubCell"/>
</dbReference>
<dbReference type="GO" id="GO:0004016">
    <property type="term" value="F:adenylate cyclase activity"/>
    <property type="evidence" value="ECO:0007669"/>
    <property type="project" value="UniProtKB-ARBA"/>
</dbReference>
<keyword evidence="10" id="KW-1185">Reference proteome</keyword>
<feature type="domain" description="Guanylate cyclase" evidence="8">
    <location>
        <begin position="616"/>
        <end position="746"/>
    </location>
</feature>
<evidence type="ECO:0000259" key="8">
    <source>
        <dbReference type="PROSITE" id="PS50125"/>
    </source>
</evidence>
<dbReference type="SUPFAM" id="SSF55073">
    <property type="entry name" value="Nucleotide cyclase"/>
    <property type="match status" value="1"/>
</dbReference>
<evidence type="ECO:0000256" key="1">
    <source>
        <dbReference type="ARBA" id="ARBA00004196"/>
    </source>
</evidence>
<feature type="transmembrane region" description="Helical" evidence="7">
    <location>
        <begin position="526"/>
        <end position="547"/>
    </location>
</feature>
<dbReference type="CDD" id="cd07302">
    <property type="entry name" value="CHD"/>
    <property type="match status" value="1"/>
</dbReference>
<dbReference type="GO" id="GO:0006171">
    <property type="term" value="P:cAMP biosynthetic process"/>
    <property type="evidence" value="ECO:0007669"/>
    <property type="project" value="TreeGrafter"/>
</dbReference>
<dbReference type="SMART" id="SM01080">
    <property type="entry name" value="CHASE2"/>
    <property type="match status" value="1"/>
</dbReference>
<dbReference type="PANTHER" id="PTHR43081">
    <property type="entry name" value="ADENYLATE CYCLASE, TERMINAL-DIFFERENTIATION SPECIFIC-RELATED"/>
    <property type="match status" value="1"/>
</dbReference>
<dbReference type="InterPro" id="IPR029787">
    <property type="entry name" value="Nucleotide_cyclase"/>
</dbReference>
<comment type="similarity">
    <text evidence="2">Belongs to the adenylyl cyclase class-3 family.</text>
</comment>
<gene>
    <name evidence="9" type="ORF">B4O97_05890</name>
</gene>
<keyword evidence="5 7" id="KW-1133">Transmembrane helix</keyword>
<dbReference type="Pfam" id="PF05226">
    <property type="entry name" value="CHASE2"/>
    <property type="match status" value="2"/>
</dbReference>
<dbReference type="PROSITE" id="PS50125">
    <property type="entry name" value="GUANYLATE_CYCLASE_2"/>
    <property type="match status" value="1"/>
</dbReference>
<feature type="transmembrane region" description="Helical" evidence="7">
    <location>
        <begin position="559"/>
        <end position="576"/>
    </location>
</feature>
<dbReference type="Proteomes" id="UP000192343">
    <property type="component" value="Unassembled WGS sequence"/>
</dbReference>
<dbReference type="InterPro" id="IPR007890">
    <property type="entry name" value="CHASE2"/>
</dbReference>
<comment type="caution">
    <text evidence="9">The sequence shown here is derived from an EMBL/GenBank/DDBJ whole genome shotgun (WGS) entry which is preliminary data.</text>
</comment>